<dbReference type="Proteomes" id="UP000198900">
    <property type="component" value="Unassembled WGS sequence"/>
</dbReference>
<evidence type="ECO:0000313" key="3">
    <source>
        <dbReference type="EMBL" id="SDH62203.1"/>
    </source>
</evidence>
<sequence length="49" mass="4655">MKVSRLVSAVFVVLALGVASLSLTACQSTGEMSPSGGSSSGSSGSSGGY</sequence>
<feature type="signal peptide" evidence="2">
    <location>
        <begin position="1"/>
        <end position="25"/>
    </location>
</feature>
<name>A0A7Z7B4S8_9BURK</name>
<feature type="chain" id="PRO_5031253002" description="Lipoprotein" evidence="2">
    <location>
        <begin position="26"/>
        <end position="49"/>
    </location>
</feature>
<gene>
    <name evidence="3" type="ORF">SAMN04487926_106104</name>
</gene>
<dbReference type="RefSeq" id="WP_165576871.1">
    <property type="nucleotide sequence ID" value="NZ_FNDI01000006.1"/>
</dbReference>
<evidence type="ECO:0008006" key="5">
    <source>
        <dbReference type="Google" id="ProtNLM"/>
    </source>
</evidence>
<dbReference type="AlphaFoldDB" id="A0A7Z7B4S8"/>
<keyword evidence="2" id="KW-0732">Signal</keyword>
<evidence type="ECO:0000256" key="2">
    <source>
        <dbReference type="SAM" id="SignalP"/>
    </source>
</evidence>
<feature type="region of interest" description="Disordered" evidence="1">
    <location>
        <begin position="27"/>
        <end position="49"/>
    </location>
</feature>
<dbReference type="EMBL" id="FNDI01000006">
    <property type="protein sequence ID" value="SDH62203.1"/>
    <property type="molecule type" value="Genomic_DNA"/>
</dbReference>
<protein>
    <recommendedName>
        <fullName evidence="5">Lipoprotein</fullName>
    </recommendedName>
</protein>
<keyword evidence="4" id="KW-1185">Reference proteome</keyword>
<dbReference type="PROSITE" id="PS51257">
    <property type="entry name" value="PROKAR_LIPOPROTEIN"/>
    <property type="match status" value="1"/>
</dbReference>
<reference evidence="3" key="1">
    <citation type="submission" date="2016-10" db="EMBL/GenBank/DDBJ databases">
        <authorList>
            <person name="Varghese N."/>
            <person name="Submissions S."/>
        </authorList>
    </citation>
    <scope>NUCLEOTIDE SEQUENCE [LARGE SCALE GENOMIC DNA]</scope>
    <source>
        <strain evidence="3">YR281</strain>
    </source>
</reference>
<proteinExistence type="predicted"/>
<organism evidence="3 4">
    <name type="scientific">Paraburkholderia steynii</name>
    <dbReference type="NCBI Taxonomy" id="1245441"/>
    <lineage>
        <taxon>Bacteria</taxon>
        <taxon>Pseudomonadati</taxon>
        <taxon>Pseudomonadota</taxon>
        <taxon>Betaproteobacteria</taxon>
        <taxon>Burkholderiales</taxon>
        <taxon>Burkholderiaceae</taxon>
        <taxon>Paraburkholderia</taxon>
    </lineage>
</organism>
<comment type="caution">
    <text evidence="3">The sequence shown here is derived from an EMBL/GenBank/DDBJ whole genome shotgun (WGS) entry which is preliminary data.</text>
</comment>
<evidence type="ECO:0000313" key="4">
    <source>
        <dbReference type="Proteomes" id="UP000198900"/>
    </source>
</evidence>
<accession>A0A7Z7B4S8</accession>
<evidence type="ECO:0000256" key="1">
    <source>
        <dbReference type="SAM" id="MobiDB-lite"/>
    </source>
</evidence>